<dbReference type="AlphaFoldDB" id="A0A8T0HYS3"/>
<dbReference type="PANTHER" id="PTHR33917">
    <property type="entry name" value="PROTEIN EXECUTER 1, CHLOROPLASTIC"/>
    <property type="match status" value="1"/>
</dbReference>
<dbReference type="GO" id="GO:0010343">
    <property type="term" value="P:singlet oxygen-mediated programmed cell death"/>
    <property type="evidence" value="ECO:0007669"/>
    <property type="project" value="InterPro"/>
</dbReference>
<accession>A0A8T0HYS3</accession>
<feature type="compositionally biased region" description="Basic residues" evidence="1">
    <location>
        <begin position="71"/>
        <end position="85"/>
    </location>
</feature>
<evidence type="ECO:0000256" key="1">
    <source>
        <dbReference type="SAM" id="MobiDB-lite"/>
    </source>
</evidence>
<proteinExistence type="predicted"/>
<dbReference type="InterPro" id="IPR044680">
    <property type="entry name" value="EX1/2"/>
</dbReference>
<dbReference type="InterPro" id="IPR001943">
    <property type="entry name" value="UVR_dom"/>
</dbReference>
<dbReference type="Proteomes" id="UP000822688">
    <property type="component" value="Chromosome 5"/>
</dbReference>
<feature type="compositionally biased region" description="Basic and acidic residues" evidence="1">
    <location>
        <begin position="94"/>
        <end position="107"/>
    </location>
</feature>
<dbReference type="PROSITE" id="PS50151">
    <property type="entry name" value="UVR"/>
    <property type="match status" value="1"/>
</dbReference>
<protein>
    <recommendedName>
        <fullName evidence="2">UVR domain-containing protein</fullName>
    </recommendedName>
</protein>
<dbReference type="Pfam" id="PF12014">
    <property type="entry name" value="Cyclin_D1_bind"/>
    <property type="match status" value="1"/>
</dbReference>
<dbReference type="PANTHER" id="PTHR33917:SF3">
    <property type="entry name" value="PROTEIN EXECUTER 1, CHLOROPLASTIC"/>
    <property type="match status" value="1"/>
</dbReference>
<organism evidence="3 4">
    <name type="scientific">Ceratodon purpureus</name>
    <name type="common">Fire moss</name>
    <name type="synonym">Dicranum purpureum</name>
    <dbReference type="NCBI Taxonomy" id="3225"/>
    <lineage>
        <taxon>Eukaryota</taxon>
        <taxon>Viridiplantae</taxon>
        <taxon>Streptophyta</taxon>
        <taxon>Embryophyta</taxon>
        <taxon>Bryophyta</taxon>
        <taxon>Bryophytina</taxon>
        <taxon>Bryopsida</taxon>
        <taxon>Dicranidae</taxon>
        <taxon>Pseudoditrichales</taxon>
        <taxon>Ditrichaceae</taxon>
        <taxon>Ceratodon</taxon>
    </lineage>
</organism>
<keyword evidence="4" id="KW-1185">Reference proteome</keyword>
<dbReference type="Pfam" id="PF02151">
    <property type="entry name" value="UVR"/>
    <property type="match status" value="1"/>
</dbReference>
<feature type="region of interest" description="Disordered" evidence="1">
    <location>
        <begin position="61"/>
        <end position="136"/>
    </location>
</feature>
<dbReference type="EMBL" id="CM026425">
    <property type="protein sequence ID" value="KAG0576332.1"/>
    <property type="molecule type" value="Genomic_DNA"/>
</dbReference>
<reference evidence="3" key="1">
    <citation type="submission" date="2020-06" db="EMBL/GenBank/DDBJ databases">
        <title>WGS assembly of Ceratodon purpureus strain R40.</title>
        <authorList>
            <person name="Carey S.B."/>
            <person name="Jenkins J."/>
            <person name="Shu S."/>
            <person name="Lovell J.T."/>
            <person name="Sreedasyam A."/>
            <person name="Maumus F."/>
            <person name="Tiley G.P."/>
            <person name="Fernandez-Pozo N."/>
            <person name="Barry K."/>
            <person name="Chen C."/>
            <person name="Wang M."/>
            <person name="Lipzen A."/>
            <person name="Daum C."/>
            <person name="Saski C.A."/>
            <person name="Payton A.C."/>
            <person name="Mcbreen J.C."/>
            <person name="Conrad R.E."/>
            <person name="Kollar L.M."/>
            <person name="Olsson S."/>
            <person name="Huttunen S."/>
            <person name="Landis J.B."/>
            <person name="Wickett N.J."/>
            <person name="Johnson M.G."/>
            <person name="Rensing S.A."/>
            <person name="Grimwood J."/>
            <person name="Schmutz J."/>
            <person name="Mcdaniel S.F."/>
        </authorList>
    </citation>
    <scope>NUCLEOTIDE SEQUENCE</scope>
    <source>
        <strain evidence="3">R40</strain>
    </source>
</reference>
<name>A0A8T0HYS3_CERPU</name>
<evidence type="ECO:0000313" key="4">
    <source>
        <dbReference type="Proteomes" id="UP000822688"/>
    </source>
</evidence>
<gene>
    <name evidence="3" type="ORF">KC19_5G072100</name>
</gene>
<sequence length="773" mass="85433">MSAMALAMSSPGAVSGLDSHVFAGAATTAQARYHNRPLRLSSHSAVQETLLSRCLAGNVSTSRSGKGFGSGRRKRSGNGSKRRVFCRCAGSGEMGKDDSDSEQRNNEEINDEVVGTSGSANQSREKKSQATTQKMGNPLREMIITAGQRLQDYLESYKQSKKEVHVEEPEVLNALTEEDVAWEKLQKLFSEVAERQNLVQKLQFQMEEAVNLEDFEEAGRIKKKLAAVIKQDPVAGVMDDFKKALDEERYSDAAYLRDEAGAGLVGWWAGVSEGDDDPYGRIINISPAEGRFIAKGYSARQLALAAAGVPLFEVYLTKDDDSKYQQHPVYLQRDPNGAAESIVGFSKDVLDFENMLGEASKDMQLGKDTIDFENMLGEARDMQLKLELLEDIRNEDHEEDVDLDAMEEGLKKILDFLKDRMPDVKMKVFQVIANGKIEADLPKIVEQLMEDAEDELLRHEELAGAGNSSSNFKFIQSVDDFPPVGSFPMPSDGNVGSVEVEILGDDFPSRAPHRVPAKIERRNKDNFVFHIEESQMLTSTDASGVLVTDIEDLAVDAMPLDVEEFLQSVGKTLETDSEETDSEEVELSSKDLGELLEKAVSRAQQRRGLFKSTLFQRINIPDAVNDPFSGLYIGSMGPHSAEVVQLQRKYGNWQTNDTFSINQELQCFEYVEAVKLTGDVNVPAGQVSFRARVGKGSRLPHRGVYPEELGVTARYKGQARMAEPGFKNPQWVDGELVLLNGKGGPTSGAELGFVYLGPGSHFLVLFGRLRLRN</sequence>
<feature type="domain" description="UVR" evidence="2">
    <location>
        <begin position="196"/>
        <end position="231"/>
    </location>
</feature>
<evidence type="ECO:0000313" key="3">
    <source>
        <dbReference type="EMBL" id="KAG0576332.1"/>
    </source>
</evidence>
<evidence type="ECO:0000259" key="2">
    <source>
        <dbReference type="PROSITE" id="PS50151"/>
    </source>
</evidence>
<comment type="caution">
    <text evidence="3">The sequence shown here is derived from an EMBL/GenBank/DDBJ whole genome shotgun (WGS) entry which is preliminary data.</text>
</comment>
<dbReference type="GO" id="GO:0042651">
    <property type="term" value="C:thylakoid membrane"/>
    <property type="evidence" value="ECO:0007669"/>
    <property type="project" value="TreeGrafter"/>
</dbReference>